<evidence type="ECO:0000256" key="6">
    <source>
        <dbReference type="PROSITE-ProRule" id="PRU00076"/>
    </source>
</evidence>
<feature type="disulfide bond" evidence="6">
    <location>
        <begin position="30"/>
        <end position="40"/>
    </location>
</feature>
<dbReference type="CDD" id="cd00054">
    <property type="entry name" value="EGF_CA"/>
    <property type="match status" value="2"/>
</dbReference>
<dbReference type="Pfam" id="PF12661">
    <property type="entry name" value="hEGF"/>
    <property type="match status" value="1"/>
</dbReference>
<dbReference type="SMART" id="SM00181">
    <property type="entry name" value="EGF"/>
    <property type="match status" value="3"/>
</dbReference>
<feature type="disulfide bond" evidence="6">
    <location>
        <begin position="52"/>
        <end position="61"/>
    </location>
</feature>
<dbReference type="PROSITE" id="PS00010">
    <property type="entry name" value="ASX_HYDROXYL"/>
    <property type="match status" value="1"/>
</dbReference>
<dbReference type="Proteomes" id="UP000887566">
    <property type="component" value="Unplaced"/>
</dbReference>
<keyword evidence="2" id="KW-0732">Signal</keyword>
<evidence type="ECO:0000313" key="8">
    <source>
        <dbReference type="Proteomes" id="UP000887566"/>
    </source>
</evidence>
<name>A0A914X054_9BILA</name>
<dbReference type="InterPro" id="IPR001881">
    <property type="entry name" value="EGF-like_Ca-bd_dom"/>
</dbReference>
<evidence type="ECO:0000256" key="1">
    <source>
        <dbReference type="ARBA" id="ARBA00022536"/>
    </source>
</evidence>
<feature type="domain" description="EGF-like" evidence="7">
    <location>
        <begin position="26"/>
        <end position="62"/>
    </location>
</feature>
<dbReference type="InterPro" id="IPR013032">
    <property type="entry name" value="EGF-like_CS"/>
</dbReference>
<dbReference type="InterPro" id="IPR000152">
    <property type="entry name" value="EGF-type_Asp/Asn_hydroxyl_site"/>
</dbReference>
<dbReference type="PROSITE" id="PS50026">
    <property type="entry name" value="EGF_3"/>
    <property type="match status" value="4"/>
</dbReference>
<dbReference type="InterPro" id="IPR000742">
    <property type="entry name" value="EGF"/>
</dbReference>
<evidence type="ECO:0000256" key="2">
    <source>
        <dbReference type="ARBA" id="ARBA00022729"/>
    </source>
</evidence>
<accession>A0A914X054</accession>
<sequence>MSTGPGINAYKCICVPGTTGTYCNTNIDECQSNPCVFGNCTEGPPGSYECTCIPGYYGPNCENEIVQCQSDPCMYGNCTKDIAGFFVCKCNPGYTGQSCEIDIDECASDPCTAVDNAATCIDEPNGFSCTCSADWTDTLCDLEAVVWNVISSFWTNNTIPRDWLEALLANATISNAAWLETAWLEAFSANMTIPNANISATESIIANTTIPNA</sequence>
<comment type="caution">
    <text evidence="6">Lacks conserved residue(s) required for the propagation of feature annotation.</text>
</comment>
<keyword evidence="8" id="KW-1185">Reference proteome</keyword>
<evidence type="ECO:0000313" key="9">
    <source>
        <dbReference type="WBParaSite" id="PSAMB.scaffold5943size10538.g27572.t1"/>
    </source>
</evidence>
<dbReference type="GO" id="GO:0005509">
    <property type="term" value="F:calcium ion binding"/>
    <property type="evidence" value="ECO:0007669"/>
    <property type="project" value="InterPro"/>
</dbReference>
<reference evidence="9" key="1">
    <citation type="submission" date="2022-11" db="UniProtKB">
        <authorList>
            <consortium name="WormBaseParasite"/>
        </authorList>
    </citation>
    <scope>IDENTIFICATION</scope>
</reference>
<proteinExistence type="predicted"/>
<evidence type="ECO:0000256" key="5">
    <source>
        <dbReference type="ARBA" id="ARBA00023180"/>
    </source>
</evidence>
<organism evidence="8 9">
    <name type="scientific">Plectus sambesii</name>
    <dbReference type="NCBI Taxonomy" id="2011161"/>
    <lineage>
        <taxon>Eukaryota</taxon>
        <taxon>Metazoa</taxon>
        <taxon>Ecdysozoa</taxon>
        <taxon>Nematoda</taxon>
        <taxon>Chromadorea</taxon>
        <taxon>Plectida</taxon>
        <taxon>Plectina</taxon>
        <taxon>Plectoidea</taxon>
        <taxon>Plectidae</taxon>
        <taxon>Plectus</taxon>
    </lineage>
</organism>
<keyword evidence="1 6" id="KW-0245">EGF-like domain</keyword>
<feature type="domain" description="EGF-like" evidence="7">
    <location>
        <begin position="64"/>
        <end position="100"/>
    </location>
</feature>
<evidence type="ECO:0000256" key="4">
    <source>
        <dbReference type="ARBA" id="ARBA00023157"/>
    </source>
</evidence>
<dbReference type="PRINTS" id="PR00010">
    <property type="entry name" value="EGFBLOOD"/>
</dbReference>
<feature type="disulfide bond" evidence="6">
    <location>
        <begin position="131"/>
        <end position="140"/>
    </location>
</feature>
<dbReference type="SUPFAM" id="SSF57184">
    <property type="entry name" value="Growth factor receptor domain"/>
    <property type="match status" value="1"/>
</dbReference>
<dbReference type="AlphaFoldDB" id="A0A914X054"/>
<evidence type="ECO:0000256" key="3">
    <source>
        <dbReference type="ARBA" id="ARBA00022737"/>
    </source>
</evidence>
<dbReference type="PANTHER" id="PTHR12916">
    <property type="entry name" value="CYTOCHROME C OXIDASE POLYPEPTIDE VIC-2"/>
    <property type="match status" value="1"/>
</dbReference>
<dbReference type="PROSITE" id="PS00022">
    <property type="entry name" value="EGF_1"/>
    <property type="match status" value="3"/>
</dbReference>
<feature type="disulfide bond" evidence="6">
    <location>
        <begin position="68"/>
        <end position="78"/>
    </location>
</feature>
<dbReference type="PROSITE" id="PS01186">
    <property type="entry name" value="EGF_2"/>
    <property type="match status" value="2"/>
</dbReference>
<feature type="domain" description="EGF-like" evidence="7">
    <location>
        <begin position="102"/>
        <end position="141"/>
    </location>
</feature>
<feature type="disulfide bond" evidence="6">
    <location>
        <begin position="14"/>
        <end position="23"/>
    </location>
</feature>
<keyword evidence="3" id="KW-0677">Repeat</keyword>
<keyword evidence="4 6" id="KW-1015">Disulfide bond</keyword>
<protein>
    <submittedName>
        <fullName evidence="9">EGF-like domain-containing protein</fullName>
    </submittedName>
</protein>
<dbReference type="WBParaSite" id="PSAMB.scaffold5943size10538.g27572.t1">
    <property type="protein sequence ID" value="PSAMB.scaffold5943size10538.g27572.t1"/>
    <property type="gene ID" value="PSAMB.scaffold5943size10538.g27572"/>
</dbReference>
<feature type="disulfide bond" evidence="6">
    <location>
        <begin position="90"/>
        <end position="99"/>
    </location>
</feature>
<dbReference type="InterPro" id="IPR009030">
    <property type="entry name" value="Growth_fac_rcpt_cys_sf"/>
</dbReference>
<dbReference type="SMART" id="SM00179">
    <property type="entry name" value="EGF_CA"/>
    <property type="match status" value="3"/>
</dbReference>
<dbReference type="FunFam" id="2.10.25.10:FF:000122">
    <property type="entry name" value="Protein crumbs homolog 2"/>
    <property type="match status" value="1"/>
</dbReference>
<evidence type="ECO:0000259" key="7">
    <source>
        <dbReference type="PROSITE" id="PS50026"/>
    </source>
</evidence>
<keyword evidence="5" id="KW-0325">Glycoprotein</keyword>
<dbReference type="PANTHER" id="PTHR12916:SF4">
    <property type="entry name" value="UNINFLATABLE, ISOFORM C"/>
    <property type="match status" value="1"/>
</dbReference>
<dbReference type="Gene3D" id="2.10.25.10">
    <property type="entry name" value="Laminin"/>
    <property type="match status" value="3"/>
</dbReference>
<feature type="domain" description="EGF-like" evidence="7">
    <location>
        <begin position="1"/>
        <end position="24"/>
    </location>
</feature>